<dbReference type="GO" id="GO:0042742">
    <property type="term" value="P:defense response to bacterium"/>
    <property type="evidence" value="ECO:0007669"/>
    <property type="project" value="UniProtKB-KW"/>
</dbReference>
<dbReference type="GeneTree" id="ENSGT00940000153832"/>
<dbReference type="STRING" id="61819.ENSACIP00000016817"/>
<dbReference type="Proteomes" id="UP000261340">
    <property type="component" value="Unplaced"/>
</dbReference>
<dbReference type="PRINTS" id="PR00137">
    <property type="entry name" value="LYSOZYME"/>
</dbReference>
<keyword evidence="3" id="KW-0081">Bacteriolytic enzyme</keyword>
<keyword evidence="4" id="KW-1015">Disulfide bond</keyword>
<comment type="similarity">
    <text evidence="1 5">Belongs to the glycosyl hydrolase 22 family.</text>
</comment>
<dbReference type="AlphaFoldDB" id="A0A3Q0S1X4"/>
<feature type="signal peptide" evidence="6">
    <location>
        <begin position="1"/>
        <end position="16"/>
    </location>
</feature>
<evidence type="ECO:0000256" key="6">
    <source>
        <dbReference type="SAM" id="SignalP"/>
    </source>
</evidence>
<protein>
    <recommendedName>
        <fullName evidence="2">lysozyme</fullName>
        <ecNumber evidence="2">3.2.1.17</ecNumber>
    </recommendedName>
</protein>
<evidence type="ECO:0000256" key="2">
    <source>
        <dbReference type="ARBA" id="ARBA00012732"/>
    </source>
</evidence>
<dbReference type="PROSITE" id="PS51348">
    <property type="entry name" value="GLYCOSYL_HYDROL_F22_2"/>
    <property type="match status" value="1"/>
</dbReference>
<name>A0A3Q0S1X4_AMPCI</name>
<dbReference type="InterPro" id="IPR000974">
    <property type="entry name" value="Glyco_hydro_22_lys"/>
</dbReference>
<dbReference type="SMART" id="SM00263">
    <property type="entry name" value="LYZ1"/>
    <property type="match status" value="1"/>
</dbReference>
<evidence type="ECO:0000256" key="5">
    <source>
        <dbReference type="RuleBase" id="RU004440"/>
    </source>
</evidence>
<dbReference type="SUPFAM" id="SSF53955">
    <property type="entry name" value="Lysozyme-like"/>
    <property type="match status" value="1"/>
</dbReference>
<dbReference type="Ensembl" id="ENSACIT00000017272.1">
    <property type="protein sequence ID" value="ENSACIP00000016817.1"/>
    <property type="gene ID" value="ENSACIG00000012613.1"/>
</dbReference>
<feature type="chain" id="PRO_5018682910" description="lysozyme" evidence="6">
    <location>
        <begin position="17"/>
        <end position="142"/>
    </location>
</feature>
<organism evidence="7 8">
    <name type="scientific">Amphilophus citrinellus</name>
    <name type="common">Midas cichlid</name>
    <name type="synonym">Cichlasoma citrinellum</name>
    <dbReference type="NCBI Taxonomy" id="61819"/>
    <lineage>
        <taxon>Eukaryota</taxon>
        <taxon>Metazoa</taxon>
        <taxon>Chordata</taxon>
        <taxon>Craniata</taxon>
        <taxon>Vertebrata</taxon>
        <taxon>Euteleostomi</taxon>
        <taxon>Actinopterygii</taxon>
        <taxon>Neopterygii</taxon>
        <taxon>Teleostei</taxon>
        <taxon>Neoteleostei</taxon>
        <taxon>Acanthomorphata</taxon>
        <taxon>Ovalentaria</taxon>
        <taxon>Cichlomorphae</taxon>
        <taxon>Cichliformes</taxon>
        <taxon>Cichlidae</taxon>
        <taxon>New World cichlids</taxon>
        <taxon>Cichlasomatinae</taxon>
        <taxon>Heroini</taxon>
        <taxon>Amphilophus</taxon>
    </lineage>
</organism>
<dbReference type="PANTHER" id="PTHR11407:SF63">
    <property type="entry name" value="LYSOZYME C"/>
    <property type="match status" value="1"/>
</dbReference>
<dbReference type="Gene3D" id="1.10.530.10">
    <property type="match status" value="1"/>
</dbReference>
<keyword evidence="8" id="KW-1185">Reference proteome</keyword>
<dbReference type="PANTHER" id="PTHR11407">
    <property type="entry name" value="LYSOZYME C"/>
    <property type="match status" value="1"/>
</dbReference>
<proteinExistence type="inferred from homology"/>
<evidence type="ECO:0000313" key="7">
    <source>
        <dbReference type="Ensembl" id="ENSACIP00000016817.1"/>
    </source>
</evidence>
<evidence type="ECO:0000313" key="8">
    <source>
        <dbReference type="Proteomes" id="UP000261340"/>
    </source>
</evidence>
<dbReference type="Pfam" id="PF00062">
    <property type="entry name" value="Lys"/>
    <property type="match status" value="1"/>
</dbReference>
<evidence type="ECO:0000256" key="3">
    <source>
        <dbReference type="ARBA" id="ARBA00022638"/>
    </source>
</evidence>
<dbReference type="CDD" id="cd16897">
    <property type="entry name" value="LYZ_C"/>
    <property type="match status" value="1"/>
</dbReference>
<evidence type="ECO:0000256" key="1">
    <source>
        <dbReference type="ARBA" id="ARBA00010859"/>
    </source>
</evidence>
<dbReference type="GO" id="GO:0031640">
    <property type="term" value="P:killing of cells of another organism"/>
    <property type="evidence" value="ECO:0007669"/>
    <property type="project" value="UniProtKB-KW"/>
</dbReference>
<keyword evidence="6" id="KW-0732">Signal</keyword>
<dbReference type="FunFam" id="1.10.530.10:FF:000001">
    <property type="entry name" value="Lysozyme C"/>
    <property type="match status" value="1"/>
</dbReference>
<dbReference type="GO" id="GO:0003796">
    <property type="term" value="F:lysozyme activity"/>
    <property type="evidence" value="ECO:0007669"/>
    <property type="project" value="UniProtKB-EC"/>
</dbReference>
<dbReference type="OMA" id="GCHIMCE"/>
<dbReference type="InterPro" id="IPR001916">
    <property type="entry name" value="Glyco_hydro_22"/>
</dbReference>
<sequence>IMRSLIFVLLVAAASAKTFQRCEWARTLKASGMDGYRNVSLADWVCLTKWESSYNTMAKHHNNDGSTDFGIFQINSYWWCNDQIMSSKNGCNINCKLLSDDVTIAIKCAKRIVLEQGIRAWYGWLNHCNGRDLRPYLDGCGL</sequence>
<accession>A0A3Q0S1X4</accession>
<dbReference type="InterPro" id="IPR023346">
    <property type="entry name" value="Lysozyme-like_dom_sf"/>
</dbReference>
<reference evidence="7" key="1">
    <citation type="submission" date="2025-08" db="UniProtKB">
        <authorList>
            <consortium name="Ensembl"/>
        </authorList>
    </citation>
    <scope>IDENTIFICATION</scope>
</reference>
<keyword evidence="3" id="KW-0929">Antimicrobial</keyword>
<dbReference type="EC" id="3.2.1.17" evidence="2"/>
<dbReference type="PRINTS" id="PR00135">
    <property type="entry name" value="LYZLACT"/>
</dbReference>
<reference evidence="7" key="2">
    <citation type="submission" date="2025-09" db="UniProtKB">
        <authorList>
            <consortium name="Ensembl"/>
        </authorList>
    </citation>
    <scope>IDENTIFICATION</scope>
</reference>
<evidence type="ECO:0000256" key="4">
    <source>
        <dbReference type="ARBA" id="ARBA00023157"/>
    </source>
</evidence>